<dbReference type="InterPro" id="IPR012902">
    <property type="entry name" value="N_methyl_site"/>
</dbReference>
<dbReference type="AlphaFoldDB" id="A0A3B7M071"/>
<gene>
    <name evidence="2" type="ORF">CDG60_16440</name>
</gene>
<accession>A0A3B7M071</accession>
<dbReference type="Pfam" id="PF16074">
    <property type="entry name" value="PilW"/>
    <property type="match status" value="1"/>
</dbReference>
<dbReference type="PROSITE" id="PS00409">
    <property type="entry name" value="PROKAR_NTER_METHYL"/>
    <property type="match status" value="1"/>
</dbReference>
<proteinExistence type="predicted"/>
<dbReference type="Pfam" id="PF07963">
    <property type="entry name" value="N_methyl"/>
    <property type="match status" value="1"/>
</dbReference>
<keyword evidence="1" id="KW-1133">Transmembrane helix</keyword>
<evidence type="ECO:0000313" key="2">
    <source>
        <dbReference type="EMBL" id="AXY58008.1"/>
    </source>
</evidence>
<protein>
    <submittedName>
        <fullName evidence="2">Prepilin-type N-terminal cleavage/methylation domain-containing protein</fullName>
    </submittedName>
</protein>
<reference evidence="3" key="1">
    <citation type="submission" date="2018-09" db="EMBL/GenBank/DDBJ databases">
        <title>The complete genome of Acinetobacter sp. strain WCHAc010005.</title>
        <authorList>
            <person name="Hu Y."/>
            <person name="Long H."/>
            <person name="Feng Y."/>
            <person name="Zong Z."/>
        </authorList>
    </citation>
    <scope>NUCLEOTIDE SEQUENCE [LARGE SCALE GENOMIC DNA]</scope>
    <source>
        <strain evidence="3">WCHAc010005</strain>
    </source>
</reference>
<dbReference type="GO" id="GO:0043683">
    <property type="term" value="P:type IV pilus assembly"/>
    <property type="evidence" value="ECO:0007669"/>
    <property type="project" value="InterPro"/>
</dbReference>
<keyword evidence="1" id="KW-0812">Transmembrane</keyword>
<dbReference type="KEGG" id="achi:CDG60_16440"/>
<keyword evidence="1" id="KW-0472">Membrane</keyword>
<dbReference type="InterPro" id="IPR032092">
    <property type="entry name" value="PilW"/>
</dbReference>
<organism evidence="2 3">
    <name type="scientific">Acinetobacter chinensis</name>
    <dbReference type="NCBI Taxonomy" id="2004650"/>
    <lineage>
        <taxon>Bacteria</taxon>
        <taxon>Pseudomonadati</taxon>
        <taxon>Pseudomonadota</taxon>
        <taxon>Gammaproteobacteria</taxon>
        <taxon>Moraxellales</taxon>
        <taxon>Moraxellaceae</taxon>
        <taxon>Acinetobacter</taxon>
    </lineage>
</organism>
<dbReference type="Proteomes" id="UP000263753">
    <property type="component" value="Chromosome"/>
</dbReference>
<name>A0A3B7M071_9GAMM</name>
<dbReference type="NCBIfam" id="TIGR02532">
    <property type="entry name" value="IV_pilin_GFxxxE"/>
    <property type="match status" value="1"/>
</dbReference>
<evidence type="ECO:0000256" key="1">
    <source>
        <dbReference type="SAM" id="Phobius"/>
    </source>
</evidence>
<sequence length="364" mass="39752">MKSQQGFTLIELMIALALGLVVTAAAMLLFLTAQKSYSLQKGMGNLQDNANFGLNLITKDIRLSNLNTFSSAMNDETSHGGIVLTSSVNATKTVVTAPEVAEPLSNLYKTIKGVTADTKLLSSSALHTSNVSCVAATDSNVQAANTCKAGAVLQSDQLTVQYKPQYVKDGENWFGGYDCEGVKIEFPVKSGTTVNPLRMIVQRYFLVVDDSVDQNESNEPLALACEAGWYSETGSPEKISRFDSKTYGQFADKDPQIIMKRVDHFRVLLEVQAENQLRYISVADYMATQAGTRPRILAVQIGALMRSAQTVGSDAVYKADQQFTVLDQTVVVKKSEKNQQVKYVRQVVTQTVALRNTFGERGAQ</sequence>
<evidence type="ECO:0000313" key="3">
    <source>
        <dbReference type="Proteomes" id="UP000263753"/>
    </source>
</evidence>
<feature type="transmembrane region" description="Helical" evidence="1">
    <location>
        <begin position="12"/>
        <end position="33"/>
    </location>
</feature>
<dbReference type="RefSeq" id="WP_087512176.1">
    <property type="nucleotide sequence ID" value="NZ_CP032134.1"/>
</dbReference>
<dbReference type="EMBL" id="CP032134">
    <property type="protein sequence ID" value="AXY58008.1"/>
    <property type="molecule type" value="Genomic_DNA"/>
</dbReference>